<dbReference type="InterPro" id="IPR031358">
    <property type="entry name" value="Stealth_CR1"/>
</dbReference>
<accession>A0A7X0JQJ4</accession>
<evidence type="ECO:0008006" key="9">
    <source>
        <dbReference type="Google" id="ProtNLM"/>
    </source>
</evidence>
<dbReference type="RefSeq" id="WP_184656104.1">
    <property type="nucleotide sequence ID" value="NZ_JACHBU010000017.1"/>
</dbReference>
<evidence type="ECO:0000259" key="4">
    <source>
        <dbReference type="Pfam" id="PF11380"/>
    </source>
</evidence>
<evidence type="ECO:0000259" key="6">
    <source>
        <dbReference type="Pfam" id="PF17102"/>
    </source>
</evidence>
<dbReference type="Pfam" id="PF17102">
    <property type="entry name" value="Stealth_CR3"/>
    <property type="match status" value="1"/>
</dbReference>
<comment type="similarity">
    <text evidence="1">Belongs to the stealth family.</text>
</comment>
<evidence type="ECO:0000259" key="5">
    <source>
        <dbReference type="Pfam" id="PF17101"/>
    </source>
</evidence>
<dbReference type="InterPro" id="IPR021520">
    <property type="entry name" value="Stealth_CR2"/>
</dbReference>
<dbReference type="GO" id="GO:0016772">
    <property type="term" value="F:transferase activity, transferring phosphorus-containing groups"/>
    <property type="evidence" value="ECO:0007669"/>
    <property type="project" value="InterPro"/>
</dbReference>
<dbReference type="Proteomes" id="UP000585437">
    <property type="component" value="Unassembled WGS sequence"/>
</dbReference>
<keyword evidence="8" id="KW-1185">Reference proteome</keyword>
<dbReference type="Pfam" id="PF17101">
    <property type="entry name" value="Stealth_CR1"/>
    <property type="match status" value="1"/>
</dbReference>
<dbReference type="PANTHER" id="PTHR24045:SF0">
    <property type="entry name" value="N-ACETYLGLUCOSAMINE-1-PHOSPHOTRANSFERASE SUBUNITS ALPHA_BETA"/>
    <property type="match status" value="1"/>
</dbReference>
<evidence type="ECO:0000256" key="1">
    <source>
        <dbReference type="ARBA" id="ARBA00007583"/>
    </source>
</evidence>
<dbReference type="InterPro" id="IPR031357">
    <property type="entry name" value="Stealth_CR3"/>
</dbReference>
<gene>
    <name evidence="7" type="ORF">F4695_004490</name>
</gene>
<name>A0A7X0JQJ4_9HYPH</name>
<protein>
    <recommendedName>
        <fullName evidence="9">Stealth protein SacB</fullName>
    </recommendedName>
</protein>
<organism evidence="7 8">
    <name type="scientific">Rhizobium soli</name>
    <dbReference type="NCBI Taxonomy" id="424798"/>
    <lineage>
        <taxon>Bacteria</taxon>
        <taxon>Pseudomonadati</taxon>
        <taxon>Pseudomonadota</taxon>
        <taxon>Alphaproteobacteria</taxon>
        <taxon>Hyphomicrobiales</taxon>
        <taxon>Rhizobiaceae</taxon>
        <taxon>Rhizobium/Agrobacterium group</taxon>
        <taxon>Rhizobium</taxon>
    </lineage>
</organism>
<comment type="caution">
    <text evidence="7">The sequence shown here is derived from an EMBL/GenBank/DDBJ whole genome shotgun (WGS) entry which is preliminary data.</text>
</comment>
<dbReference type="GO" id="GO:0000271">
    <property type="term" value="P:polysaccharide biosynthetic process"/>
    <property type="evidence" value="ECO:0007669"/>
    <property type="project" value="UniProtKB-KW"/>
</dbReference>
<feature type="domain" description="Stealth protein CR2 conserved region 2" evidence="4">
    <location>
        <begin position="196"/>
        <end position="298"/>
    </location>
</feature>
<dbReference type="InterPro" id="IPR047141">
    <property type="entry name" value="Stealth"/>
</dbReference>
<dbReference type="PANTHER" id="PTHR24045">
    <property type="match status" value="1"/>
</dbReference>
<evidence type="ECO:0000256" key="2">
    <source>
        <dbReference type="ARBA" id="ARBA00022679"/>
    </source>
</evidence>
<proteinExistence type="inferred from homology"/>
<dbReference type="Pfam" id="PF11380">
    <property type="entry name" value="Stealth_CR2"/>
    <property type="match status" value="1"/>
</dbReference>
<keyword evidence="3" id="KW-0270">Exopolysaccharide synthesis</keyword>
<feature type="domain" description="Stealth protein CR1 conserved region 1" evidence="5">
    <location>
        <begin position="165"/>
        <end position="182"/>
    </location>
</feature>
<evidence type="ECO:0000313" key="8">
    <source>
        <dbReference type="Proteomes" id="UP000585437"/>
    </source>
</evidence>
<dbReference type="AlphaFoldDB" id="A0A7X0JQJ4"/>
<evidence type="ECO:0000256" key="3">
    <source>
        <dbReference type="ARBA" id="ARBA00023169"/>
    </source>
</evidence>
<evidence type="ECO:0000313" key="7">
    <source>
        <dbReference type="EMBL" id="MBB6511092.1"/>
    </source>
</evidence>
<reference evidence="7 8" key="1">
    <citation type="submission" date="2020-08" db="EMBL/GenBank/DDBJ databases">
        <title>The Agave Microbiome: Exploring the role of microbial communities in plant adaptations to desert environments.</title>
        <authorList>
            <person name="Partida-Martinez L.P."/>
        </authorList>
    </citation>
    <scope>NUCLEOTIDE SEQUENCE [LARGE SCALE GENOMIC DNA]</scope>
    <source>
        <strain evidence="7 8">AS3.12</strain>
    </source>
</reference>
<keyword evidence="2" id="KW-0808">Transferase</keyword>
<feature type="domain" description="Stealth protein CR3 conserved region 3" evidence="6">
    <location>
        <begin position="349"/>
        <end position="395"/>
    </location>
</feature>
<dbReference type="EMBL" id="JACHBU010000017">
    <property type="protein sequence ID" value="MBB6511092.1"/>
    <property type="molecule type" value="Genomic_DNA"/>
</dbReference>
<sequence>MMLASRQAYAWDATFEKLFEGRGIFNAGDVLENLSLNFTAPVTANHRDIDLAAVTFPFVFEALSKLAESSGQRLYIYNGASAEWVDVTRSRFKAYIQREARSGCIEVAFVDQDQRLISRYSITLWKQAGNYIEARNPAAPIKRIRANEKSLARRQKPPQANEHQVDAVFTWVDSSDPDWRASFELHSHTKVADKDRFDQSDELRYSIRAVEQFAPWIKNIFVFSNCAPPSWYSASGKVSWVRHEEVIPSEYLPTFNSHSIETFLHHIPNLSENFIYFNDDFFISDFVSPQDFHTHYGQSVSRLEPYGAIQYLEEICAADQGEEWQYAALNGAKLIYERFGFRPRQIHRHAPYAFQKSVFQQLEQEFPDAFHSTRSARFRTRGDYSVASFLYHHYALAVRSALEANDESMIVRHTNYARFEKQKLYKNMKFFCVNDGGGSGEHAGYMQFKLRFLSKRYPFKSHAER</sequence>